<sequence>MSSTLLLELREWSGSIGALRTIREVIDETIGYSLLLPPLALARYVIGERLIVSLCGCHLTASTIPINFIKLG</sequence>
<proteinExistence type="predicted"/>
<dbReference type="AlphaFoldDB" id="A0AAV4XJU8"/>
<evidence type="ECO:0000313" key="2">
    <source>
        <dbReference type="Proteomes" id="UP001054945"/>
    </source>
</evidence>
<dbReference type="EMBL" id="BPLR01000370">
    <property type="protein sequence ID" value="GIY94274.1"/>
    <property type="molecule type" value="Genomic_DNA"/>
</dbReference>
<keyword evidence="2" id="KW-1185">Reference proteome</keyword>
<evidence type="ECO:0000313" key="1">
    <source>
        <dbReference type="EMBL" id="GIY94274.1"/>
    </source>
</evidence>
<organism evidence="1 2">
    <name type="scientific">Caerostris extrusa</name>
    <name type="common">Bark spider</name>
    <name type="synonym">Caerostris bankana</name>
    <dbReference type="NCBI Taxonomy" id="172846"/>
    <lineage>
        <taxon>Eukaryota</taxon>
        <taxon>Metazoa</taxon>
        <taxon>Ecdysozoa</taxon>
        <taxon>Arthropoda</taxon>
        <taxon>Chelicerata</taxon>
        <taxon>Arachnida</taxon>
        <taxon>Araneae</taxon>
        <taxon>Araneomorphae</taxon>
        <taxon>Entelegynae</taxon>
        <taxon>Araneoidea</taxon>
        <taxon>Araneidae</taxon>
        <taxon>Caerostris</taxon>
    </lineage>
</organism>
<name>A0AAV4XJU8_CAEEX</name>
<reference evidence="1 2" key="1">
    <citation type="submission" date="2021-06" db="EMBL/GenBank/DDBJ databases">
        <title>Caerostris extrusa draft genome.</title>
        <authorList>
            <person name="Kono N."/>
            <person name="Arakawa K."/>
        </authorList>
    </citation>
    <scope>NUCLEOTIDE SEQUENCE [LARGE SCALE GENOMIC DNA]</scope>
</reference>
<protein>
    <submittedName>
        <fullName evidence="1">Uncharacterized protein</fullName>
    </submittedName>
</protein>
<comment type="caution">
    <text evidence="1">The sequence shown here is derived from an EMBL/GenBank/DDBJ whole genome shotgun (WGS) entry which is preliminary data.</text>
</comment>
<accession>A0AAV4XJU8</accession>
<dbReference type="Proteomes" id="UP001054945">
    <property type="component" value="Unassembled WGS sequence"/>
</dbReference>
<gene>
    <name evidence="1" type="ORF">CEXT_99441</name>
</gene>